<dbReference type="InterPro" id="IPR022291">
    <property type="entry name" value="Bacteriocin_synth_cyclodeHase"/>
</dbReference>
<dbReference type="AlphaFoldDB" id="A0A387G9C1"/>
<protein>
    <recommendedName>
        <fullName evidence="1">THIF-type NAD/FAD binding fold domain-containing protein</fullName>
    </recommendedName>
</protein>
<geneLocation type="plasmid" evidence="3">
    <name>prccge525a</name>
</geneLocation>
<organism evidence="2 3">
    <name type="scientific">Rhizobium jaguaris</name>
    <dbReference type="NCBI Taxonomy" id="1312183"/>
    <lineage>
        <taxon>Bacteria</taxon>
        <taxon>Pseudomonadati</taxon>
        <taxon>Pseudomonadota</taxon>
        <taxon>Alphaproteobacteria</taxon>
        <taxon>Hyphomicrobiales</taxon>
        <taxon>Rhizobiaceae</taxon>
        <taxon>Rhizobium/Agrobacterium group</taxon>
        <taxon>Rhizobium</taxon>
    </lineage>
</organism>
<sequence length="354" mass="39436">MVFDVRVRLSDLQWTVTADDGFIIGKKATVLRKIRGSVLLRRIGDALLDRLRGQTIPLVQLRADLCQEFPPAVVEDALRQFHSLQIIEYTEQAEESGPIVDHPFHDYFRSASTDPAIPLDRLRQSRIVVVGGGQLTAAATWELMGSGIGDVSVIPLSDVAGALARACNGWEVVPRVLPLMAFDDPGFGEELRQSDLVVMCADQPLSRLREFPQLNALCLELEKPWLCVALDGDRIDLGPLFVPGDTGCFRCLELREESHLPHRAEYFAFKRNIAAPWMVVNADSPPPALRMAAAMVSLEAVRILSRQSFPSTFQTLVELELSTYNLQTHTLVRVPFCDACGPQNRQPLRRAWSI</sequence>
<dbReference type="InterPro" id="IPR035985">
    <property type="entry name" value="Ubiquitin-activating_enz"/>
</dbReference>
<dbReference type="RefSeq" id="WP_120709312.1">
    <property type="nucleotide sequence ID" value="NZ_CP032697.1"/>
</dbReference>
<name>A0A387G9C1_9HYPH</name>
<dbReference type="InterPro" id="IPR000594">
    <property type="entry name" value="ThiF_NAD_FAD-bd"/>
</dbReference>
<evidence type="ECO:0000313" key="2">
    <source>
        <dbReference type="EMBL" id="AYG64421.1"/>
    </source>
</evidence>
<dbReference type="KEGG" id="rjg:CCGE525_37415"/>
<keyword evidence="3" id="KW-1185">Reference proteome</keyword>
<dbReference type="EMBL" id="CP032697">
    <property type="protein sequence ID" value="AYG64421.1"/>
    <property type="molecule type" value="Genomic_DNA"/>
</dbReference>
<dbReference type="Pfam" id="PF00899">
    <property type="entry name" value="ThiF"/>
    <property type="match status" value="1"/>
</dbReference>
<dbReference type="Gene3D" id="3.40.50.720">
    <property type="entry name" value="NAD(P)-binding Rossmann-like Domain"/>
    <property type="match status" value="1"/>
</dbReference>
<evidence type="ECO:0000259" key="1">
    <source>
        <dbReference type="Pfam" id="PF00899"/>
    </source>
</evidence>
<dbReference type="GO" id="GO:0008641">
    <property type="term" value="F:ubiquitin-like modifier activating enzyme activity"/>
    <property type="evidence" value="ECO:0007669"/>
    <property type="project" value="InterPro"/>
</dbReference>
<gene>
    <name evidence="2" type="ORF">CCGE525_37415</name>
</gene>
<proteinExistence type="predicted"/>
<dbReference type="NCBIfam" id="TIGR03882">
    <property type="entry name" value="cyclo_dehyd_2"/>
    <property type="match status" value="1"/>
</dbReference>
<accession>A0A387G9C1</accession>
<feature type="domain" description="THIF-type NAD/FAD binding fold" evidence="1">
    <location>
        <begin position="163"/>
        <end position="331"/>
    </location>
</feature>
<dbReference type="OrthoDB" id="9804286at2"/>
<evidence type="ECO:0000313" key="3">
    <source>
        <dbReference type="Proteomes" id="UP000282195"/>
    </source>
</evidence>
<reference evidence="2 3" key="1">
    <citation type="submission" date="2018-10" db="EMBL/GenBank/DDBJ databases">
        <title>Rhizobium etli, R. leguminosarum and a new Rhizobium genospecies from Phaseolus dumosus.</title>
        <authorList>
            <person name="Ramirez-Puebla S.T."/>
            <person name="Rogel-Hernandez M.A."/>
            <person name="Guerrero G."/>
            <person name="Ormeno-Orrillo E."/>
            <person name="Martinez-Romero J.C."/>
            <person name="Negrete-Yankelevich S."/>
            <person name="Martinez-Romero E."/>
        </authorList>
    </citation>
    <scope>NUCLEOTIDE SEQUENCE [LARGE SCALE GENOMIC DNA]</scope>
    <source>
        <strain evidence="2 3">CCGE525</strain>
        <plasmid evidence="3">prccge525a</plasmid>
    </source>
</reference>
<keyword evidence="2" id="KW-0614">Plasmid</keyword>
<dbReference type="SUPFAM" id="SSF69572">
    <property type="entry name" value="Activating enzymes of the ubiquitin-like proteins"/>
    <property type="match status" value="1"/>
</dbReference>
<dbReference type="Proteomes" id="UP000282195">
    <property type="component" value="Plasmid pRCCGE525a"/>
</dbReference>